<reference evidence="1 2" key="1">
    <citation type="journal article" date="2011" name="J. Gen. Appl. Microbiol.">
        <title>Draft genome sequencing of the enigmatic basidiomycete Mixia osmundae.</title>
        <authorList>
            <person name="Nishida H."/>
            <person name="Nagatsuka Y."/>
            <person name="Sugiyama J."/>
        </authorList>
    </citation>
    <scope>NUCLEOTIDE SEQUENCE [LARGE SCALE GENOMIC DNA]</scope>
    <source>
        <strain evidence="2">CBS 9802 / IAM 14324 / JCM 22182 / KY 12970</strain>
    </source>
</reference>
<sequence>MTSTLSRCLVATRRNAGVQTHAALSFAAMGSRSTACTYLRFSIRPPRVSISDDDFPGETRAASLSYQTNHAPSQVGCNAGTSMDPITISLPRTAVRAMATPNPNGEIKVIEASNNGIILFLAFFTRPYGRPFTELTSCCSVEMVYTLYINPTSLRVVELSQEHPTLYCGASEPKARAAPRCTPDRIGYAKPRTVCQGHWDLTTITPSTEVSQFVSIEGRGSAECKMTTLHPDINRVALLATNVSPMKTGIIVKLRLGSSPRWMPVLQPRGPDDKTVMTISSVGSYNDLVSVRITMPVEINPLSDAYAMFKRCCTGLDSITLTLDMGSKTARLKQESKDFALSCMSQEEATKSQQDDYQNACFLTDIGKPPRITPCTGQSSFTVVFSPADHANQ</sequence>
<accession>G7E174</accession>
<dbReference type="EMBL" id="BABT02000102">
    <property type="protein sequence ID" value="GAA96584.1"/>
    <property type="molecule type" value="Genomic_DNA"/>
</dbReference>
<dbReference type="AlphaFoldDB" id="G7E174"/>
<gene>
    <name evidence="1" type="primary">Mo03254</name>
    <name evidence="1" type="ORF">E5Q_03254</name>
</gene>
<protein>
    <submittedName>
        <fullName evidence="1">Uncharacterized protein</fullName>
    </submittedName>
</protein>
<name>G7E174_MIXOS</name>
<dbReference type="Proteomes" id="UP000009131">
    <property type="component" value="Unassembled WGS sequence"/>
</dbReference>
<evidence type="ECO:0000313" key="1">
    <source>
        <dbReference type="EMBL" id="GAA96584.1"/>
    </source>
</evidence>
<dbReference type="InParanoid" id="G7E174"/>
<evidence type="ECO:0000313" key="2">
    <source>
        <dbReference type="Proteomes" id="UP000009131"/>
    </source>
</evidence>
<proteinExistence type="predicted"/>
<reference evidence="1 2" key="2">
    <citation type="journal article" date="2012" name="Open Biol.">
        <title>Characteristics of nucleosomes and linker DNA regions on the genome of the basidiomycete Mixia osmundae revealed by mono- and dinucleosome mapping.</title>
        <authorList>
            <person name="Nishida H."/>
            <person name="Kondo S."/>
            <person name="Matsumoto T."/>
            <person name="Suzuki Y."/>
            <person name="Yoshikawa H."/>
            <person name="Taylor T.D."/>
            <person name="Sugiyama J."/>
        </authorList>
    </citation>
    <scope>NUCLEOTIDE SEQUENCE [LARGE SCALE GENOMIC DNA]</scope>
    <source>
        <strain evidence="2">CBS 9802 / IAM 14324 / JCM 22182 / KY 12970</strain>
    </source>
</reference>
<organism evidence="1 2">
    <name type="scientific">Mixia osmundae (strain CBS 9802 / IAM 14324 / JCM 22182 / KY 12970)</name>
    <dbReference type="NCBI Taxonomy" id="764103"/>
    <lineage>
        <taxon>Eukaryota</taxon>
        <taxon>Fungi</taxon>
        <taxon>Dikarya</taxon>
        <taxon>Basidiomycota</taxon>
        <taxon>Pucciniomycotina</taxon>
        <taxon>Mixiomycetes</taxon>
        <taxon>Mixiales</taxon>
        <taxon>Mixiaceae</taxon>
        <taxon>Mixia</taxon>
    </lineage>
</organism>
<keyword evidence="2" id="KW-1185">Reference proteome</keyword>
<dbReference type="HOGENOM" id="CLU_706135_0_0_1"/>
<comment type="caution">
    <text evidence="1">The sequence shown here is derived from an EMBL/GenBank/DDBJ whole genome shotgun (WGS) entry which is preliminary data.</text>
</comment>